<evidence type="ECO:0000256" key="1">
    <source>
        <dbReference type="ARBA" id="ARBA00000707"/>
    </source>
</evidence>
<dbReference type="GO" id="GO:0070628">
    <property type="term" value="F:proteasome binding"/>
    <property type="evidence" value="ECO:0007669"/>
    <property type="project" value="TreeGrafter"/>
</dbReference>
<dbReference type="GO" id="GO:0016579">
    <property type="term" value="P:protein deubiquitination"/>
    <property type="evidence" value="ECO:0007669"/>
    <property type="project" value="InterPro"/>
</dbReference>
<gene>
    <name evidence="9" type="ORF">TRFO_28949</name>
</gene>
<accession>A0A1J4JWU8</accession>
<evidence type="ECO:0000256" key="7">
    <source>
        <dbReference type="SAM" id="MobiDB-lite"/>
    </source>
</evidence>
<keyword evidence="5" id="KW-0378">Hydrolase</keyword>
<dbReference type="RefSeq" id="XP_068356761.1">
    <property type="nucleotide sequence ID" value="XM_068506475.1"/>
</dbReference>
<evidence type="ECO:0000256" key="5">
    <source>
        <dbReference type="ARBA" id="ARBA00022801"/>
    </source>
</evidence>
<dbReference type="VEuPathDB" id="TrichDB:TRFO_28949"/>
<dbReference type="InterPro" id="IPR029071">
    <property type="entry name" value="Ubiquitin-like_domsf"/>
</dbReference>
<dbReference type="Pfam" id="PF00443">
    <property type="entry name" value="UCH"/>
    <property type="match status" value="1"/>
</dbReference>
<dbReference type="PANTHER" id="PTHR43982:SF1">
    <property type="entry name" value="UBIQUITIN CARBOXYL-TERMINAL HYDROLASE 14"/>
    <property type="match status" value="1"/>
</dbReference>
<dbReference type="AlphaFoldDB" id="A0A1J4JWU8"/>
<reference evidence="9" key="1">
    <citation type="submission" date="2016-10" db="EMBL/GenBank/DDBJ databases">
        <authorList>
            <person name="Benchimol M."/>
            <person name="Almeida L.G."/>
            <person name="Vasconcelos A.T."/>
            <person name="Perreira-Neves A."/>
            <person name="Rosa I.A."/>
            <person name="Tasca T."/>
            <person name="Bogo M.R."/>
            <person name="de Souza W."/>
        </authorList>
    </citation>
    <scope>NUCLEOTIDE SEQUENCE [LARGE SCALE GENOMIC DNA]</scope>
    <source>
        <strain evidence="9">K</strain>
    </source>
</reference>
<feature type="region of interest" description="Disordered" evidence="7">
    <location>
        <begin position="76"/>
        <end position="101"/>
    </location>
</feature>
<evidence type="ECO:0000256" key="4">
    <source>
        <dbReference type="ARBA" id="ARBA00022786"/>
    </source>
</evidence>
<comment type="caution">
    <text evidence="9">The sequence shown here is derived from an EMBL/GenBank/DDBJ whole genome shotgun (WGS) entry which is preliminary data.</text>
</comment>
<dbReference type="SMART" id="SM00213">
    <property type="entry name" value="UBQ"/>
    <property type="match status" value="1"/>
</dbReference>
<keyword evidence="6" id="KW-0788">Thiol protease</keyword>
<sequence length="421" mass="47431">MTKVLVMWGPNKYDVLLNTEKTVGDFMLDLQKLTGVPVDRQKLMMRRKQLKAADSWEAGSIKEGVKFMLVGTAELPPEPIDPPSDADDEINENDEENGGIPASKLKKICQGLPNTANNCFLNASIQSLRALPQAEKLLETAVIQPGAGAAAVPSNIAATLSGLMKSFPQGFNAAYQTLRQANPALFAAVDEETGFPKQQDATESYFYLLSNLGEALGNPMRKLFEIGYHVTRTCNETGKVEEFDEFDNRIPVYINEETRQIEQGINMDQDEEGKDEETKQLVNYHVHRAINHLPQYLNLQVCRFTYKKDENITAKLLRRVQHPFRIDMLPWLSPELRAEVAADREAGKRDSGFYNLKVVLTHKGRSANSGHYITHCLYGDTWFRFDDQKVTEVDEDAIVQLSGSGDWHCSILLIYERIDTE</sequence>
<dbReference type="Gene3D" id="3.10.20.90">
    <property type="entry name" value="Phosphatidylinositol 3-kinase Catalytic Subunit, Chain A, domain 1"/>
    <property type="match status" value="1"/>
</dbReference>
<dbReference type="InterPro" id="IPR044635">
    <property type="entry name" value="UBP14-like"/>
</dbReference>
<dbReference type="EC" id="3.4.19.12" evidence="2"/>
<keyword evidence="10" id="KW-1185">Reference proteome</keyword>
<dbReference type="PANTHER" id="PTHR43982">
    <property type="entry name" value="UBIQUITIN CARBOXYL-TERMINAL HYDROLASE"/>
    <property type="match status" value="1"/>
</dbReference>
<feature type="compositionally biased region" description="Acidic residues" evidence="7">
    <location>
        <begin position="84"/>
        <end position="97"/>
    </location>
</feature>
<dbReference type="PROSITE" id="PS00972">
    <property type="entry name" value="USP_1"/>
    <property type="match status" value="1"/>
</dbReference>
<dbReference type="PROSITE" id="PS50235">
    <property type="entry name" value="USP_3"/>
    <property type="match status" value="1"/>
</dbReference>
<feature type="domain" description="USP" evidence="8">
    <location>
        <begin position="110"/>
        <end position="418"/>
    </location>
</feature>
<proteinExistence type="predicted"/>
<evidence type="ECO:0000256" key="2">
    <source>
        <dbReference type="ARBA" id="ARBA00012759"/>
    </source>
</evidence>
<protein>
    <recommendedName>
        <fullName evidence="2">ubiquitinyl hydrolase 1</fullName>
        <ecNumber evidence="2">3.4.19.12</ecNumber>
    </recommendedName>
</protein>
<evidence type="ECO:0000313" key="9">
    <source>
        <dbReference type="EMBL" id="OHT03625.1"/>
    </source>
</evidence>
<evidence type="ECO:0000313" key="10">
    <source>
        <dbReference type="Proteomes" id="UP000179807"/>
    </source>
</evidence>
<dbReference type="OrthoDB" id="333239at2759"/>
<keyword evidence="3" id="KW-0645">Protease</keyword>
<dbReference type="InterPro" id="IPR001394">
    <property type="entry name" value="Peptidase_C19_UCH"/>
</dbReference>
<dbReference type="GeneID" id="94841179"/>
<dbReference type="Proteomes" id="UP000179807">
    <property type="component" value="Unassembled WGS sequence"/>
</dbReference>
<dbReference type="GO" id="GO:0043161">
    <property type="term" value="P:proteasome-mediated ubiquitin-dependent protein catabolic process"/>
    <property type="evidence" value="ECO:0007669"/>
    <property type="project" value="InterPro"/>
</dbReference>
<name>A0A1J4JWU8_9EUKA</name>
<dbReference type="SUPFAM" id="SSF54236">
    <property type="entry name" value="Ubiquitin-like"/>
    <property type="match status" value="1"/>
</dbReference>
<dbReference type="GO" id="GO:0061136">
    <property type="term" value="P:regulation of proteasomal protein catabolic process"/>
    <property type="evidence" value="ECO:0007669"/>
    <property type="project" value="TreeGrafter"/>
</dbReference>
<dbReference type="InterPro" id="IPR028889">
    <property type="entry name" value="USP"/>
</dbReference>
<evidence type="ECO:0000256" key="6">
    <source>
        <dbReference type="ARBA" id="ARBA00022807"/>
    </source>
</evidence>
<evidence type="ECO:0000256" key="3">
    <source>
        <dbReference type="ARBA" id="ARBA00022670"/>
    </source>
</evidence>
<dbReference type="EMBL" id="MLAK01000820">
    <property type="protein sequence ID" value="OHT03625.1"/>
    <property type="molecule type" value="Genomic_DNA"/>
</dbReference>
<dbReference type="Gene3D" id="3.90.70.10">
    <property type="entry name" value="Cysteine proteinases"/>
    <property type="match status" value="1"/>
</dbReference>
<dbReference type="InterPro" id="IPR038765">
    <property type="entry name" value="Papain-like_cys_pep_sf"/>
</dbReference>
<dbReference type="InterPro" id="IPR000626">
    <property type="entry name" value="Ubiquitin-like_dom"/>
</dbReference>
<organism evidence="9 10">
    <name type="scientific">Tritrichomonas foetus</name>
    <dbReference type="NCBI Taxonomy" id="1144522"/>
    <lineage>
        <taxon>Eukaryota</taxon>
        <taxon>Metamonada</taxon>
        <taxon>Parabasalia</taxon>
        <taxon>Tritrichomonadida</taxon>
        <taxon>Tritrichomonadidae</taxon>
        <taxon>Tritrichomonas</taxon>
    </lineage>
</organism>
<dbReference type="GO" id="GO:0004843">
    <property type="term" value="F:cysteine-type deubiquitinase activity"/>
    <property type="evidence" value="ECO:0007669"/>
    <property type="project" value="UniProtKB-EC"/>
</dbReference>
<comment type="catalytic activity">
    <reaction evidence="1">
        <text>Thiol-dependent hydrolysis of ester, thioester, amide, peptide and isopeptide bonds formed by the C-terminal Gly of ubiquitin (a 76-residue protein attached to proteins as an intracellular targeting signal).</text>
        <dbReference type="EC" id="3.4.19.12"/>
    </reaction>
</comment>
<dbReference type="InterPro" id="IPR018200">
    <property type="entry name" value="USP_CS"/>
</dbReference>
<keyword evidence="4" id="KW-0833">Ubl conjugation pathway</keyword>
<evidence type="ECO:0000259" key="8">
    <source>
        <dbReference type="PROSITE" id="PS50235"/>
    </source>
</evidence>
<dbReference type="SUPFAM" id="SSF54001">
    <property type="entry name" value="Cysteine proteinases"/>
    <property type="match status" value="1"/>
</dbReference>